<dbReference type="EMBL" id="FN653025">
    <property type="protein sequence ID" value="CBY18457.1"/>
    <property type="molecule type" value="Genomic_DNA"/>
</dbReference>
<dbReference type="GO" id="GO:0005634">
    <property type="term" value="C:nucleus"/>
    <property type="evidence" value="ECO:0007669"/>
    <property type="project" value="TreeGrafter"/>
</dbReference>
<dbReference type="Gene3D" id="3.10.20.90">
    <property type="entry name" value="Phosphatidylinositol 3-kinase Catalytic Subunit, Chain A, domain 1"/>
    <property type="match status" value="1"/>
</dbReference>
<dbReference type="AlphaFoldDB" id="E4X588"/>
<evidence type="ECO:0000313" key="3">
    <source>
        <dbReference type="EMBL" id="CBY18457.1"/>
    </source>
</evidence>
<dbReference type="FunCoup" id="E4X588">
    <property type="interactions" value="796"/>
</dbReference>
<dbReference type="Pfam" id="PF05021">
    <property type="entry name" value="NPL4"/>
    <property type="match status" value="1"/>
</dbReference>
<dbReference type="GO" id="GO:0006511">
    <property type="term" value="P:ubiquitin-dependent protein catabolic process"/>
    <property type="evidence" value="ECO:0007669"/>
    <property type="project" value="InterPro"/>
</dbReference>
<sequence>MIIRVQSPEGMHRVNLADSASTSDLYQKTSEAAKIDREWSLYKDREKKSIIKKASRASLGLKHGDIVYLVFNSGLNVTEQETKTAPVKATEARKDVREDPVDVVLWTKKWDHGSKKGMNKVDELNPDPWDASYLKEKEIKFLSFHSYMRKITSGIDKGKFVSLEKLKTSRKIEEGENTRALSEMATAITLNRQIYRHVDNVCFQNREVMDRFLERWRSTGHQQAGWLFGKYDVHEDVPFGIKCVVFTIYPIPTTNAKNEISLCDDPNEQQILEIAKRMGLERVGWIVTDLVPDKDGKVKDVRNKDTHYVTAEECIIAGKLQDAHPNPCRLALSGNYGSKFVTVIVTGKDDGTIDFRGYQVSNQGQSLSVDGTIVPTLDAPEYGYTRETTDELYCPDILFREKDEYGNDVTKIGRPLPIEYLLTDMGCNFAVEMDYRVTAQKRGFRYEGEKTTIQDIALYLKHFGKENVHEAIREFSLIIYFALNDTLPLKMRLPMLLEAIREGDDGKLFQFLNTSEWLTAAEIFASSTEDSGPGDDLGMDLDDETRLAIERSLRET</sequence>
<dbReference type="InterPro" id="IPR024682">
    <property type="entry name" value="Npl4_Ub-like_dom"/>
</dbReference>
<dbReference type="Pfam" id="PF11543">
    <property type="entry name" value="UN_NPL4"/>
    <property type="match status" value="1"/>
</dbReference>
<dbReference type="PANTHER" id="PTHR12710:SF0">
    <property type="entry name" value="NUCLEAR PROTEIN LOCALIZATION PROTEIN 4 HOMOLOG"/>
    <property type="match status" value="1"/>
</dbReference>
<reference evidence="3" key="1">
    <citation type="journal article" date="2010" name="Science">
        <title>Plasticity of animal genome architecture unmasked by rapid evolution of a pelagic tunicate.</title>
        <authorList>
            <person name="Denoeud F."/>
            <person name="Henriet S."/>
            <person name="Mungpakdee S."/>
            <person name="Aury J.M."/>
            <person name="Da Silva C."/>
            <person name="Brinkmann H."/>
            <person name="Mikhaleva J."/>
            <person name="Olsen L.C."/>
            <person name="Jubin C."/>
            <person name="Canestro C."/>
            <person name="Bouquet J.M."/>
            <person name="Danks G."/>
            <person name="Poulain J."/>
            <person name="Campsteijn C."/>
            <person name="Adamski M."/>
            <person name="Cross I."/>
            <person name="Yadetie F."/>
            <person name="Muffato M."/>
            <person name="Louis A."/>
            <person name="Butcher S."/>
            <person name="Tsagkogeorga G."/>
            <person name="Konrad A."/>
            <person name="Singh S."/>
            <person name="Jensen M.F."/>
            <person name="Cong E.H."/>
            <person name="Eikeseth-Otteraa H."/>
            <person name="Noel B."/>
            <person name="Anthouard V."/>
            <person name="Porcel B.M."/>
            <person name="Kachouri-Lafond R."/>
            <person name="Nishino A."/>
            <person name="Ugolini M."/>
            <person name="Chourrout P."/>
            <person name="Nishida H."/>
            <person name="Aasland R."/>
            <person name="Huzurbazar S."/>
            <person name="Westhof E."/>
            <person name="Delsuc F."/>
            <person name="Lehrach H."/>
            <person name="Reinhardt R."/>
            <person name="Weissenbach J."/>
            <person name="Roy S.W."/>
            <person name="Artiguenave F."/>
            <person name="Postlethwait J.H."/>
            <person name="Manak J.R."/>
            <person name="Thompson E.M."/>
            <person name="Jaillon O."/>
            <person name="Du Pasquier L."/>
            <person name="Boudinot P."/>
            <person name="Liberles D.A."/>
            <person name="Volff J.N."/>
            <person name="Philippe H."/>
            <person name="Lenhard B."/>
            <person name="Roest Crollius H."/>
            <person name="Wincker P."/>
            <person name="Chourrout D."/>
        </authorList>
    </citation>
    <scope>NUCLEOTIDE SEQUENCE [LARGE SCALE GENOMIC DNA]</scope>
</reference>
<organism evidence="3">
    <name type="scientific">Oikopleura dioica</name>
    <name type="common">Tunicate</name>
    <dbReference type="NCBI Taxonomy" id="34765"/>
    <lineage>
        <taxon>Eukaryota</taxon>
        <taxon>Metazoa</taxon>
        <taxon>Chordata</taxon>
        <taxon>Tunicata</taxon>
        <taxon>Appendicularia</taxon>
        <taxon>Copelata</taxon>
        <taxon>Oikopleuridae</taxon>
        <taxon>Oikopleura</taxon>
    </lineage>
</organism>
<dbReference type="InterPro" id="IPR007716">
    <property type="entry name" value="NPL4_Zn-bd_put"/>
</dbReference>
<gene>
    <name evidence="3" type="ORF">GSOID_T00002319001</name>
</gene>
<comment type="similarity">
    <text evidence="1">Belongs to the NPL4 family.</text>
</comment>
<evidence type="ECO:0000256" key="1">
    <source>
        <dbReference type="ARBA" id="ARBA00011025"/>
    </source>
</evidence>
<dbReference type="InterPro" id="IPR037518">
    <property type="entry name" value="MPN"/>
</dbReference>
<dbReference type="InParanoid" id="E4X588"/>
<dbReference type="InterPro" id="IPR007717">
    <property type="entry name" value="NPL4_C"/>
</dbReference>
<accession>E4X588</accession>
<dbReference type="GO" id="GO:0031625">
    <property type="term" value="F:ubiquitin protein ligase binding"/>
    <property type="evidence" value="ECO:0007669"/>
    <property type="project" value="TreeGrafter"/>
</dbReference>
<dbReference type="Pfam" id="PF05020">
    <property type="entry name" value="zf-NPL4"/>
    <property type="match status" value="1"/>
</dbReference>
<proteinExistence type="inferred from homology"/>
<dbReference type="OrthoDB" id="10251089at2759"/>
<protein>
    <recommendedName>
        <fullName evidence="2">MPN domain-containing protein</fullName>
    </recommendedName>
</protein>
<dbReference type="InterPro" id="IPR016563">
    <property type="entry name" value="Npl4"/>
</dbReference>
<dbReference type="PROSITE" id="PS50249">
    <property type="entry name" value="MPN"/>
    <property type="match status" value="1"/>
</dbReference>
<feature type="domain" description="MPN" evidence="2">
    <location>
        <begin position="201"/>
        <end position="336"/>
    </location>
</feature>
<dbReference type="PANTHER" id="PTHR12710">
    <property type="entry name" value="NUCLEAR PROTEIN LOCALIZATION 4"/>
    <property type="match status" value="1"/>
</dbReference>
<name>E4X588_OIKDI</name>
<evidence type="ECO:0000259" key="2">
    <source>
        <dbReference type="PROSITE" id="PS50249"/>
    </source>
</evidence>
<evidence type="ECO:0000313" key="4">
    <source>
        <dbReference type="Proteomes" id="UP000001307"/>
    </source>
</evidence>
<dbReference type="Proteomes" id="UP000001307">
    <property type="component" value="Unassembled WGS sequence"/>
</dbReference>
<keyword evidence="4" id="KW-1185">Reference proteome</keyword>
<dbReference type="CDD" id="cd08061">
    <property type="entry name" value="MPN_NPL4"/>
    <property type="match status" value="1"/>
</dbReference>
<dbReference type="GO" id="GO:0043130">
    <property type="term" value="F:ubiquitin binding"/>
    <property type="evidence" value="ECO:0007669"/>
    <property type="project" value="TreeGrafter"/>
</dbReference>